<keyword evidence="3" id="KW-0663">Pyridoxal phosphate</keyword>
<proteinExistence type="inferred from homology"/>
<dbReference type="SUPFAM" id="SSF53686">
    <property type="entry name" value="Tryptophan synthase beta subunit-like PLP-dependent enzymes"/>
    <property type="match status" value="1"/>
</dbReference>
<protein>
    <submittedName>
        <fullName evidence="4">Pyridoxal phosphate-dependent deaminase, putative</fullName>
    </submittedName>
</protein>
<sequence>MINSKVDKVYFRKKEIFIKRDDLLDKDFSGNKARKLYYYLKNDFKDIEKIVSYGSIQSNAMYSMSVLAKIKGWEFEYIVNHIPEFLAQNPQGNYKYALQNGMKISYDRDSVDMSSAIFIEEGGRTKEASFGVEILAQEIVEFSQNRKNLVVILPSGTGTTALFLQRYLYKYNIKVYTTPCVGDKEYLIEQFNMLEEDKKFHPQILMLDKKYHFGKLYKNNYDIWLEVKRSTDIEFDLLYDPKGWLMIEQYSKFFEDKEILYIHQGGLIGNESMLARYERKYKL</sequence>
<dbReference type="GO" id="GO:0019148">
    <property type="term" value="F:D-cysteine desulfhydrase activity"/>
    <property type="evidence" value="ECO:0007669"/>
    <property type="project" value="TreeGrafter"/>
</dbReference>
<comment type="cofactor">
    <cofactor evidence="1">
        <name>pyridoxal 5'-phosphate</name>
        <dbReference type="ChEBI" id="CHEBI:597326"/>
    </cofactor>
</comment>
<dbReference type="PANTHER" id="PTHR43780:SF2">
    <property type="entry name" value="1-AMINOCYCLOPROPANE-1-CARBOXYLATE DEAMINASE-RELATED"/>
    <property type="match status" value="1"/>
</dbReference>
<organism evidence="4">
    <name type="scientific">hydrothermal vent metagenome</name>
    <dbReference type="NCBI Taxonomy" id="652676"/>
    <lineage>
        <taxon>unclassified sequences</taxon>
        <taxon>metagenomes</taxon>
        <taxon>ecological metagenomes</taxon>
    </lineage>
</organism>
<dbReference type="InterPro" id="IPR036052">
    <property type="entry name" value="TrpB-like_PALP_sf"/>
</dbReference>
<reference evidence="4" key="1">
    <citation type="submission" date="2016-10" db="EMBL/GenBank/DDBJ databases">
        <authorList>
            <person name="de Groot N.N."/>
        </authorList>
    </citation>
    <scope>NUCLEOTIDE SEQUENCE</scope>
</reference>
<evidence type="ECO:0000313" key="4">
    <source>
        <dbReference type="EMBL" id="SHO80345.1"/>
    </source>
</evidence>
<dbReference type="PANTHER" id="PTHR43780">
    <property type="entry name" value="1-AMINOCYCLOPROPANE-1-CARBOXYLATE DEAMINASE-RELATED"/>
    <property type="match status" value="1"/>
</dbReference>
<name>A0A1W1EHL5_9ZZZZ</name>
<evidence type="ECO:0000256" key="3">
    <source>
        <dbReference type="ARBA" id="ARBA00022898"/>
    </source>
</evidence>
<accession>A0A1W1EHL5</accession>
<comment type="similarity">
    <text evidence="2">Belongs to the ACC deaminase/D-cysteine desulfhydrase family.</text>
</comment>
<gene>
    <name evidence="4" type="ORF">MNB_SV-15-243</name>
</gene>
<evidence type="ECO:0000256" key="1">
    <source>
        <dbReference type="ARBA" id="ARBA00001933"/>
    </source>
</evidence>
<dbReference type="PIRSF" id="PIRSF006278">
    <property type="entry name" value="ACCD_DCysDesulf"/>
    <property type="match status" value="1"/>
</dbReference>
<dbReference type="Gene3D" id="3.40.50.1100">
    <property type="match status" value="2"/>
</dbReference>
<dbReference type="EMBL" id="FRYL01000005">
    <property type="protein sequence ID" value="SHO80345.1"/>
    <property type="molecule type" value="Genomic_DNA"/>
</dbReference>
<dbReference type="InterPro" id="IPR027278">
    <property type="entry name" value="ACCD_DCysDesulf"/>
</dbReference>
<dbReference type="AlphaFoldDB" id="A0A1W1EHL5"/>
<evidence type="ECO:0000256" key="2">
    <source>
        <dbReference type="ARBA" id="ARBA00008639"/>
    </source>
</evidence>